<dbReference type="GO" id="GO:0016301">
    <property type="term" value="F:kinase activity"/>
    <property type="evidence" value="ECO:0007669"/>
    <property type="project" value="UniProtKB-KW"/>
</dbReference>
<dbReference type="RefSeq" id="WP_090239796.1">
    <property type="nucleotide sequence ID" value="NZ_FOQL01000001.1"/>
</dbReference>
<dbReference type="STRING" id="425504.SAMN05216206_0774"/>
<evidence type="ECO:0000313" key="1">
    <source>
        <dbReference type="EMBL" id="SFH92512.1"/>
    </source>
</evidence>
<proteinExistence type="predicted"/>
<dbReference type="PIRSF" id="PIRSF026326">
    <property type="entry name" value="InaA"/>
    <property type="match status" value="1"/>
</dbReference>
<dbReference type="OrthoDB" id="5405319at2"/>
<gene>
    <name evidence="1" type="ORF">SAMN05216206_0774</name>
</gene>
<dbReference type="Pfam" id="PF06293">
    <property type="entry name" value="Kdo"/>
    <property type="match status" value="1"/>
</dbReference>
<keyword evidence="1" id="KW-0418">Kinase</keyword>
<name>A0A1I3E0J6_9PSED</name>
<dbReference type="EMBL" id="FOQL01000001">
    <property type="protein sequence ID" value="SFH92512.1"/>
    <property type="molecule type" value="Genomic_DNA"/>
</dbReference>
<dbReference type="SUPFAM" id="SSF56112">
    <property type="entry name" value="Protein kinase-like (PK-like)"/>
    <property type="match status" value="1"/>
</dbReference>
<dbReference type="InterPro" id="IPR027023">
    <property type="entry name" value="Put_LipoPS_kinase_InaA"/>
</dbReference>
<keyword evidence="1" id="KW-0808">Transferase</keyword>
<dbReference type="Proteomes" id="UP000243606">
    <property type="component" value="Unassembled WGS sequence"/>
</dbReference>
<keyword evidence="2" id="KW-1185">Reference proteome</keyword>
<protein>
    <submittedName>
        <fullName evidence="1">Lipopolysaccharide kinase (Kdo/WaaP) family protein</fullName>
    </submittedName>
</protein>
<reference evidence="2" key="1">
    <citation type="submission" date="2016-10" db="EMBL/GenBank/DDBJ databases">
        <authorList>
            <person name="Varghese N."/>
            <person name="Submissions S."/>
        </authorList>
    </citation>
    <scope>NUCLEOTIDE SEQUENCE [LARGE SCALE GENOMIC DNA]</scope>
    <source>
        <strain evidence="2">LMG 24016</strain>
    </source>
</reference>
<sequence length="241" mass="27819">MAATFSTLDISSNSASFDNWWQIQGEWVEEPNDRRGGYSGVQRIYKDTTLLYAKRQTGHIHRSLLHPFGRPTVLREQEALLGARKAGVKVPEIVYCAAERSSDGWRALLITKALEGFQPIDEWYASNGREQYGEALHQQLLIEVARTLARLHTARWQHGCIYIKHIFVRISGEDSAAVPEVALLDLEKCRRRLTSKQAAMHDMLQLRRHSPWDQADWQNLVSHYQQAMGRDFKMLYNATRR</sequence>
<organism evidence="1 2">
    <name type="scientific">Pseudomonas guineae</name>
    <dbReference type="NCBI Taxonomy" id="425504"/>
    <lineage>
        <taxon>Bacteria</taxon>
        <taxon>Pseudomonadati</taxon>
        <taxon>Pseudomonadota</taxon>
        <taxon>Gammaproteobacteria</taxon>
        <taxon>Pseudomonadales</taxon>
        <taxon>Pseudomonadaceae</taxon>
        <taxon>Pseudomonas</taxon>
    </lineage>
</organism>
<dbReference type="AlphaFoldDB" id="A0A1I3E0J6"/>
<dbReference type="InterPro" id="IPR011009">
    <property type="entry name" value="Kinase-like_dom_sf"/>
</dbReference>
<evidence type="ECO:0000313" key="2">
    <source>
        <dbReference type="Proteomes" id="UP000243606"/>
    </source>
</evidence>
<accession>A0A1I3E0J6</accession>